<organism evidence="1 2">
    <name type="scientific">Rhodanobacter fulvus Jip2</name>
    <dbReference type="NCBI Taxonomy" id="1163408"/>
    <lineage>
        <taxon>Bacteria</taxon>
        <taxon>Pseudomonadati</taxon>
        <taxon>Pseudomonadota</taxon>
        <taxon>Gammaproteobacteria</taxon>
        <taxon>Lysobacterales</taxon>
        <taxon>Rhodanobacteraceae</taxon>
        <taxon>Rhodanobacter</taxon>
    </lineage>
</organism>
<dbReference type="PATRIC" id="fig|1163408.3.peg.2550"/>
<dbReference type="STRING" id="1163408.UU9_12498"/>
<dbReference type="Proteomes" id="UP000004210">
    <property type="component" value="Unassembled WGS sequence"/>
</dbReference>
<proteinExistence type="predicted"/>
<sequence length="64" mass="7055">MYILTQNDRTAVPRAYRIDGGLEIWLELVPGTKLAMEPSEVQLIIAELKREVAAVEAMARGVSA</sequence>
<gene>
    <name evidence="1" type="ORF">UU9_12498</name>
</gene>
<dbReference type="RefSeq" id="WP_007082129.1">
    <property type="nucleotide sequence ID" value="NZ_AJXU01000051.1"/>
</dbReference>
<keyword evidence="2" id="KW-1185">Reference proteome</keyword>
<dbReference type="OrthoDB" id="9960339at2"/>
<protein>
    <submittedName>
        <fullName evidence="1">Uncharacterized protein</fullName>
    </submittedName>
</protein>
<evidence type="ECO:0000313" key="2">
    <source>
        <dbReference type="Proteomes" id="UP000004210"/>
    </source>
</evidence>
<accession>I4VMX8</accession>
<dbReference type="AlphaFoldDB" id="I4VMX8"/>
<name>I4VMX8_9GAMM</name>
<dbReference type="EMBL" id="AJXU01000051">
    <property type="protein sequence ID" value="EIL88569.1"/>
    <property type="molecule type" value="Genomic_DNA"/>
</dbReference>
<evidence type="ECO:0000313" key="1">
    <source>
        <dbReference type="EMBL" id="EIL88569.1"/>
    </source>
</evidence>
<comment type="caution">
    <text evidence="1">The sequence shown here is derived from an EMBL/GenBank/DDBJ whole genome shotgun (WGS) entry which is preliminary data.</text>
</comment>
<reference evidence="1 2" key="1">
    <citation type="journal article" date="2012" name="J. Bacteriol.">
        <title>Genome sequences for six rhodanobacter strains, isolated from soils and the terrestrial subsurface, with variable denitrification capabilities.</title>
        <authorList>
            <person name="Kostka J.E."/>
            <person name="Green S.J."/>
            <person name="Rishishwar L."/>
            <person name="Prakash O."/>
            <person name="Katz L.S."/>
            <person name="Marino-Ramirez L."/>
            <person name="Jordan I.K."/>
            <person name="Munk C."/>
            <person name="Ivanova N."/>
            <person name="Mikhailova N."/>
            <person name="Watson D.B."/>
            <person name="Brown S.D."/>
            <person name="Palumbo A.V."/>
            <person name="Brooks S.C."/>
        </authorList>
    </citation>
    <scope>NUCLEOTIDE SEQUENCE [LARGE SCALE GENOMIC DNA]</scope>
    <source>
        <strain evidence="2">Jip2T</strain>
    </source>
</reference>